<name>K8EH51_9FIRM</name>
<protein>
    <submittedName>
        <fullName evidence="1">Protein mutL</fullName>
    </submittedName>
</protein>
<dbReference type="NCBIfam" id="NF040745">
    <property type="entry name" value="accessory_GlmL"/>
    <property type="match status" value="1"/>
</dbReference>
<proteinExistence type="predicted"/>
<dbReference type="EMBL" id="CAOS01000008">
    <property type="protein sequence ID" value="CCO07956.1"/>
    <property type="molecule type" value="Genomic_DNA"/>
</dbReference>
<keyword evidence="2" id="KW-1185">Reference proteome</keyword>
<dbReference type="NCBIfam" id="TIGR01319">
    <property type="entry name" value="glmL_fam"/>
    <property type="match status" value="1"/>
</dbReference>
<dbReference type="PIRSF" id="PIRSF004729">
    <property type="entry name" value="MutL"/>
    <property type="match status" value="1"/>
</dbReference>
<evidence type="ECO:0000313" key="2">
    <source>
        <dbReference type="Proteomes" id="UP000009315"/>
    </source>
</evidence>
<dbReference type="Pfam" id="PF13941">
    <property type="entry name" value="MutL"/>
    <property type="match status" value="1"/>
</dbReference>
<dbReference type="InterPro" id="IPR006230">
    <property type="entry name" value="MutL"/>
</dbReference>
<dbReference type="eggNOG" id="COG0849">
    <property type="taxonomic scope" value="Bacteria"/>
</dbReference>
<organism evidence="1 2">
    <name type="scientific">Desulforamulus hydrothermalis Lam5 = DSM 18033</name>
    <dbReference type="NCBI Taxonomy" id="1121428"/>
    <lineage>
        <taxon>Bacteria</taxon>
        <taxon>Bacillati</taxon>
        <taxon>Bacillota</taxon>
        <taxon>Clostridia</taxon>
        <taxon>Eubacteriales</taxon>
        <taxon>Peptococcaceae</taxon>
        <taxon>Desulforamulus</taxon>
    </lineage>
</organism>
<evidence type="ECO:0000313" key="1">
    <source>
        <dbReference type="EMBL" id="CCO07956.1"/>
    </source>
</evidence>
<dbReference type="InterPro" id="IPR043129">
    <property type="entry name" value="ATPase_NBD"/>
</dbReference>
<gene>
    <name evidence="1" type="primary">mutL</name>
    <name evidence="1" type="ORF">DESHY_160080</name>
</gene>
<reference evidence="1 2" key="1">
    <citation type="journal article" date="2013" name="Genome Announc.">
        <title>Genome Sequence of the Sulfate-Reducing Bacterium Desulfotomaculum hydrothermale Lam5(T).</title>
        <authorList>
            <person name="Amin O."/>
            <person name="Fardeau M.L."/>
            <person name="Valette O."/>
            <person name="Hirschler-Rea A."/>
            <person name="Barbe V."/>
            <person name="Medigue C."/>
            <person name="Vacherie B."/>
            <person name="Ollivier B."/>
            <person name="Bertin P.N."/>
            <person name="Dolla A."/>
        </authorList>
    </citation>
    <scope>NUCLEOTIDE SEQUENCE [LARGE SCALE GENOMIC DNA]</scope>
    <source>
        <strain evidence="2">Lam5 / DSM 18033</strain>
    </source>
</reference>
<dbReference type="STRING" id="1121428.DESHY_160080"/>
<dbReference type="SUPFAM" id="SSF53067">
    <property type="entry name" value="Actin-like ATPase domain"/>
    <property type="match status" value="1"/>
</dbReference>
<comment type="caution">
    <text evidence="1">The sequence shown here is derived from an EMBL/GenBank/DDBJ whole genome shotgun (WGS) entry which is preliminary data.</text>
</comment>
<accession>K8EH51</accession>
<dbReference type="Proteomes" id="UP000009315">
    <property type="component" value="Unassembled WGS sequence"/>
</dbReference>
<dbReference type="AlphaFoldDB" id="K8EH51"/>
<sequence length="474" mass="50249">MALPSSLKGGTGMELALLIDFGSTYTKVTVVDVVSAEVVATAKGLTTVETGILEGLEQALEEIKPHFAGDLPQFQHRLACSSAAGGLRMVAIGLVKELTAEAARQAALGAGARVLGVYAHRLTAAEVAQIDANCPDIILLAGGTDGGNSDTILYNARMLAGARCGNTIIVAGNKSVAPEVRDILAQSGKDVRLTENVLPELNKLNVEPARETIRRTFLEKIVEAKGLRQAAKYIQGVLMPTPAAVLQAAELLAKGTPEEPGWGELVIVDIGGATTDVHSLAAGHPSRSGVTFKGLPEPFAKRTVEGDLGMRVSALSLLETVGAKQLASYAGVTEEEVISYVRMAHDHVALLPSDHNQRRIDTAMARLAVDLAMERHAGTLETAWTPMGAMYIQHGKDLTQVPYLIGTGGVIVHHPNAKEILQGALFKQEQPTVLRPQNPRMMLDKEYILAAVGLLAEVNATAALRLAKKYIAKI</sequence>